<dbReference type="Pfam" id="PF01368">
    <property type="entry name" value="DHH"/>
    <property type="match status" value="1"/>
</dbReference>
<evidence type="ECO:0000313" key="3">
    <source>
        <dbReference type="EMBL" id="MCA9729906.1"/>
    </source>
</evidence>
<dbReference type="Gene3D" id="3.90.1640.10">
    <property type="entry name" value="inorganic pyrophosphatase (n-terminal core)"/>
    <property type="match status" value="1"/>
</dbReference>
<feature type="domain" description="DHHA1" evidence="2">
    <location>
        <begin position="248"/>
        <end position="334"/>
    </location>
</feature>
<name>A0A956M4X5_UNCEI</name>
<organism evidence="3 4">
    <name type="scientific">Eiseniibacteriota bacterium</name>
    <dbReference type="NCBI Taxonomy" id="2212470"/>
    <lineage>
        <taxon>Bacteria</taxon>
        <taxon>Candidatus Eiseniibacteriota</taxon>
    </lineage>
</organism>
<protein>
    <submittedName>
        <fullName evidence="3">Bifunctional oligoribonuclease/PAP phosphatase NrnA</fullName>
    </submittedName>
</protein>
<dbReference type="PANTHER" id="PTHR47618:SF1">
    <property type="entry name" value="BIFUNCTIONAL OLIGORIBONUCLEASE AND PAP PHOSPHATASE NRNA"/>
    <property type="match status" value="1"/>
</dbReference>
<dbReference type="GO" id="GO:0003676">
    <property type="term" value="F:nucleic acid binding"/>
    <property type="evidence" value="ECO:0007669"/>
    <property type="project" value="InterPro"/>
</dbReference>
<evidence type="ECO:0000259" key="1">
    <source>
        <dbReference type="Pfam" id="PF01368"/>
    </source>
</evidence>
<dbReference type="Pfam" id="PF02272">
    <property type="entry name" value="DHHA1"/>
    <property type="match status" value="1"/>
</dbReference>
<dbReference type="SUPFAM" id="SSF64182">
    <property type="entry name" value="DHH phosphoesterases"/>
    <property type="match status" value="1"/>
</dbReference>
<gene>
    <name evidence="3" type="ORF">KC729_19640</name>
</gene>
<dbReference type="AlphaFoldDB" id="A0A956M4X5"/>
<dbReference type="InterPro" id="IPR051319">
    <property type="entry name" value="Oligoribo/pAp-PDE_c-di-AMP_PDE"/>
</dbReference>
<dbReference type="InterPro" id="IPR003156">
    <property type="entry name" value="DHHA1_dom"/>
</dbReference>
<dbReference type="Proteomes" id="UP000697710">
    <property type="component" value="Unassembled WGS sequence"/>
</dbReference>
<dbReference type="InterPro" id="IPR038763">
    <property type="entry name" value="DHH_sf"/>
</dbReference>
<dbReference type="InterPro" id="IPR001667">
    <property type="entry name" value="DDH_dom"/>
</dbReference>
<reference evidence="3" key="2">
    <citation type="journal article" date="2021" name="Microbiome">
        <title>Successional dynamics and alternative stable states in a saline activated sludge microbial community over 9 years.</title>
        <authorList>
            <person name="Wang Y."/>
            <person name="Ye J."/>
            <person name="Ju F."/>
            <person name="Liu L."/>
            <person name="Boyd J.A."/>
            <person name="Deng Y."/>
            <person name="Parks D.H."/>
            <person name="Jiang X."/>
            <person name="Yin X."/>
            <person name="Woodcroft B.J."/>
            <person name="Tyson G.W."/>
            <person name="Hugenholtz P."/>
            <person name="Polz M.F."/>
            <person name="Zhang T."/>
        </authorList>
    </citation>
    <scope>NUCLEOTIDE SEQUENCE</scope>
    <source>
        <strain evidence="3">HKST-UBA01</strain>
    </source>
</reference>
<accession>A0A956M4X5</accession>
<sequence>MSYRTPEARVAAVRETRNALMASRRAVLTTHLNADGDGAGSEAALASWMRANGCEAWIVNPTPFPNNFRFLVENEDWILAAGSARARDACDQADVAVVLDTGEVPRIGRVRDMIRDVPTVVIDHHPLGDHPIGGVSLRDPSACATGELVYDVIQSAGGPWPESIARGIYTAILTDTGSFRFSNATPGCHMLVADLIEMGVEPEAMYERVYGAAPLRRYLLLRHALETLDHDSAAGISWMVIPPEPYAELGVTAEDLEGLVDIPRSIEGTNVGLLFRLASTGEVKVSFRSNGTVDVNQLARRFQGGGHVKASGAMVPGPMDQAVELVLQATREALSHAKPKRR</sequence>
<reference evidence="3" key="1">
    <citation type="submission" date="2020-04" db="EMBL/GenBank/DDBJ databases">
        <authorList>
            <person name="Zhang T."/>
        </authorList>
    </citation>
    <scope>NUCLEOTIDE SEQUENCE</scope>
    <source>
        <strain evidence="3">HKST-UBA01</strain>
    </source>
</reference>
<evidence type="ECO:0000313" key="4">
    <source>
        <dbReference type="Proteomes" id="UP000697710"/>
    </source>
</evidence>
<feature type="domain" description="DDH" evidence="1">
    <location>
        <begin position="27"/>
        <end position="172"/>
    </location>
</feature>
<comment type="caution">
    <text evidence="3">The sequence shown here is derived from an EMBL/GenBank/DDBJ whole genome shotgun (WGS) entry which is preliminary data.</text>
</comment>
<dbReference type="Gene3D" id="3.10.310.30">
    <property type="match status" value="1"/>
</dbReference>
<evidence type="ECO:0000259" key="2">
    <source>
        <dbReference type="Pfam" id="PF02272"/>
    </source>
</evidence>
<dbReference type="EMBL" id="JAGQHR010000893">
    <property type="protein sequence ID" value="MCA9729906.1"/>
    <property type="molecule type" value="Genomic_DNA"/>
</dbReference>
<proteinExistence type="predicted"/>
<dbReference type="PANTHER" id="PTHR47618">
    <property type="entry name" value="BIFUNCTIONAL OLIGORIBONUCLEASE AND PAP PHOSPHATASE NRNA"/>
    <property type="match status" value="1"/>
</dbReference>